<protein>
    <submittedName>
        <fullName evidence="9">TonB-linked SusC/RagA family outer membrane protein</fullName>
    </submittedName>
</protein>
<dbReference type="EMBL" id="QREG01000002">
    <property type="protein sequence ID" value="REE02233.1"/>
    <property type="molecule type" value="Genomic_DNA"/>
</dbReference>
<name>A0A3D9LAH6_MARFU</name>
<dbReference type="SUPFAM" id="SSF56935">
    <property type="entry name" value="Porins"/>
    <property type="match status" value="1"/>
</dbReference>
<evidence type="ECO:0000313" key="10">
    <source>
        <dbReference type="Proteomes" id="UP000256779"/>
    </source>
</evidence>
<dbReference type="NCBIfam" id="TIGR04057">
    <property type="entry name" value="SusC_RagA_signa"/>
    <property type="match status" value="1"/>
</dbReference>
<keyword evidence="5 7" id="KW-0472">Membrane</keyword>
<evidence type="ECO:0000256" key="3">
    <source>
        <dbReference type="ARBA" id="ARBA00022452"/>
    </source>
</evidence>
<dbReference type="PROSITE" id="PS52016">
    <property type="entry name" value="TONB_DEPENDENT_REC_3"/>
    <property type="match status" value="1"/>
</dbReference>
<dbReference type="InterPro" id="IPR039426">
    <property type="entry name" value="TonB-dep_rcpt-like"/>
</dbReference>
<dbReference type="InterPro" id="IPR023996">
    <property type="entry name" value="TonB-dep_OMP_SusC/RagA"/>
</dbReference>
<dbReference type="Pfam" id="PF13715">
    <property type="entry name" value="CarbopepD_reg_2"/>
    <property type="match status" value="1"/>
</dbReference>
<dbReference type="NCBIfam" id="TIGR04056">
    <property type="entry name" value="OMP_RagA_SusC"/>
    <property type="match status" value="1"/>
</dbReference>
<accession>A0A3D9LAH6</accession>
<dbReference type="Proteomes" id="UP000256779">
    <property type="component" value="Unassembled WGS sequence"/>
</dbReference>
<dbReference type="InterPro" id="IPR012910">
    <property type="entry name" value="Plug_dom"/>
</dbReference>
<evidence type="ECO:0000313" key="9">
    <source>
        <dbReference type="EMBL" id="REE02233.1"/>
    </source>
</evidence>
<evidence type="ECO:0000256" key="6">
    <source>
        <dbReference type="ARBA" id="ARBA00023237"/>
    </source>
</evidence>
<dbReference type="Pfam" id="PF07715">
    <property type="entry name" value="Plug"/>
    <property type="match status" value="1"/>
</dbReference>
<dbReference type="InterPro" id="IPR036942">
    <property type="entry name" value="Beta-barrel_TonB_sf"/>
</dbReference>
<keyword evidence="2 7" id="KW-0813">Transport</keyword>
<dbReference type="InterPro" id="IPR008969">
    <property type="entry name" value="CarboxyPept-like_regulatory"/>
</dbReference>
<evidence type="ECO:0000256" key="7">
    <source>
        <dbReference type="PROSITE-ProRule" id="PRU01360"/>
    </source>
</evidence>
<comment type="subcellular location">
    <subcellularLocation>
        <location evidence="1 7">Cell outer membrane</location>
        <topology evidence="1 7">Multi-pass membrane protein</topology>
    </subcellularLocation>
</comment>
<organism evidence="9 10">
    <name type="scientific">Marinoscillum furvescens DSM 4134</name>
    <dbReference type="NCBI Taxonomy" id="1122208"/>
    <lineage>
        <taxon>Bacteria</taxon>
        <taxon>Pseudomonadati</taxon>
        <taxon>Bacteroidota</taxon>
        <taxon>Cytophagia</taxon>
        <taxon>Cytophagales</taxon>
        <taxon>Reichenbachiellaceae</taxon>
        <taxon>Marinoscillum</taxon>
    </lineage>
</organism>
<gene>
    <name evidence="9" type="ORF">C7460_102258</name>
</gene>
<comment type="caution">
    <text evidence="9">The sequence shown here is derived from an EMBL/GenBank/DDBJ whole genome shotgun (WGS) entry which is preliminary data.</text>
</comment>
<feature type="domain" description="TonB-dependent receptor plug" evidence="8">
    <location>
        <begin position="134"/>
        <end position="243"/>
    </location>
</feature>
<dbReference type="GO" id="GO:0009279">
    <property type="term" value="C:cell outer membrane"/>
    <property type="evidence" value="ECO:0007669"/>
    <property type="project" value="UniProtKB-SubCell"/>
</dbReference>
<dbReference type="InterPro" id="IPR037066">
    <property type="entry name" value="Plug_dom_sf"/>
</dbReference>
<keyword evidence="4 7" id="KW-0812">Transmembrane</keyword>
<dbReference type="Gene3D" id="2.60.40.1120">
    <property type="entry name" value="Carboxypeptidase-like, regulatory domain"/>
    <property type="match status" value="1"/>
</dbReference>
<proteinExistence type="inferred from homology"/>
<keyword evidence="6 7" id="KW-0998">Cell outer membrane</keyword>
<evidence type="ECO:0000259" key="8">
    <source>
        <dbReference type="Pfam" id="PF07715"/>
    </source>
</evidence>
<reference evidence="9 10" key="1">
    <citation type="submission" date="2018-07" db="EMBL/GenBank/DDBJ databases">
        <title>Genomic Encyclopedia of Type Strains, Phase IV (KMG-IV): sequencing the most valuable type-strain genomes for metagenomic binning, comparative biology and taxonomic classification.</title>
        <authorList>
            <person name="Goeker M."/>
        </authorList>
    </citation>
    <scope>NUCLEOTIDE SEQUENCE [LARGE SCALE GENOMIC DNA]</scope>
    <source>
        <strain evidence="9 10">DSM 4134</strain>
    </source>
</reference>
<keyword evidence="3 7" id="KW-1134">Transmembrane beta strand</keyword>
<sequence>MINVAIDMKPGLHRLFSSGSIKHCKVLLQVIFLLLVTKTQAQQIVSGQVTDDTGEGLPGATVMELGTQNGTVTDIEGNYSLKLTSDNPELTVSYVGFVERQVKVNGRSLINISLDTDVESLEEVVVIGYGTEKKSDLTGAVSSITNKDFNKGIVMDPGQALQGKQAGVIVVQSNGADPNATPKVRIRGSNSINLSSEPLYVVDGFPLPEGVGLNINPNDIARMDILKDASATAIYGVRGANGVVLITTKEGREGTASFQYSNQIGFQQIIKPFEYASASALARIENEIALENGNIPPYSSEALDSIGSGTDWIDMAFRNAVFQNHNLSLSTGTKTTNSYVSLGYTTRDGVLENTNFDRVNATLTLTNKAVKKLKLYTSVKASAIRANFHNFNGTANDRSSVVSLILYTNPLIPAYNADGTYGDVPAQLGQARNPLPDILDVVKEDRKYTIYTNASAEYSFTENFTYKVNAGFSFETSRRGEFIPFNVQGGEPDAQGFGGAATVTTLQRTNALVEHLLEYKWQINATDKMTYLAGFSTQENDVERYTSSASGFATEGTTFYDLGGGNVIGTPVSQKTSWQIMSFLVRANYSLKEKYLFTASVRRDGASPFPKANRWGVFPSAAVGWKLSNEPFMAFMPDHSSLKLRVGWGQTGNFLGISEGDSQAKLGSLWSTYTYNGVDDVIGLAPLNIPNPDLQWERTDQINVGADASILNDKWTFTLDYYNKLTNNLIYQRPVSLYSGFEVQTVTDGSVRNYGVELGIVGNVQVARDLSLRVNANFSYNKNHVESLVGGADTLLANGNTGFGGQTYPYNLLIVGRPVSTFFGYKADRILQVDDPELQPDGLQPNSEPGDYLFKDLDGNGIIDENDRTVLGSGLPVYIVGLNTRLSYKALSLDIQLTGALDVDRLNMNRARGENIFWKAAENRWSVVNSDSDIARSFAWGNTRHGSFVNDIFVEDASYLRVQNLTLSYTVTDRFNIPFISELTLSATAQNMLTITGYKGFDPELSTGGSNAALGLDYNAHPQSRNYIGSLKITF</sequence>
<dbReference type="Gene3D" id="2.170.130.10">
    <property type="entry name" value="TonB-dependent receptor, plug domain"/>
    <property type="match status" value="1"/>
</dbReference>
<evidence type="ECO:0000256" key="2">
    <source>
        <dbReference type="ARBA" id="ARBA00022448"/>
    </source>
</evidence>
<comment type="similarity">
    <text evidence="7">Belongs to the TonB-dependent receptor family.</text>
</comment>
<dbReference type="InterPro" id="IPR023997">
    <property type="entry name" value="TonB-dep_OMP_SusC/RagA_CS"/>
</dbReference>
<evidence type="ECO:0000256" key="1">
    <source>
        <dbReference type="ARBA" id="ARBA00004571"/>
    </source>
</evidence>
<keyword evidence="10" id="KW-1185">Reference proteome</keyword>
<dbReference type="AlphaFoldDB" id="A0A3D9LAH6"/>
<evidence type="ECO:0000256" key="4">
    <source>
        <dbReference type="ARBA" id="ARBA00022692"/>
    </source>
</evidence>
<dbReference type="SUPFAM" id="SSF49464">
    <property type="entry name" value="Carboxypeptidase regulatory domain-like"/>
    <property type="match status" value="1"/>
</dbReference>
<dbReference type="OrthoDB" id="9768177at2"/>
<evidence type="ECO:0000256" key="5">
    <source>
        <dbReference type="ARBA" id="ARBA00023136"/>
    </source>
</evidence>
<dbReference type="Gene3D" id="2.40.170.20">
    <property type="entry name" value="TonB-dependent receptor, beta-barrel domain"/>
    <property type="match status" value="1"/>
</dbReference>